<evidence type="ECO:0000256" key="1">
    <source>
        <dbReference type="ARBA" id="ARBA00001936"/>
    </source>
</evidence>
<dbReference type="GO" id="GO:0047652">
    <property type="term" value="F:allantoate deiminase activity"/>
    <property type="evidence" value="ECO:0007669"/>
    <property type="project" value="UniProtKB-EC"/>
</dbReference>
<dbReference type="Pfam" id="PF07687">
    <property type="entry name" value="M20_dimer"/>
    <property type="match status" value="1"/>
</dbReference>
<dbReference type="NCBIfam" id="TIGR01879">
    <property type="entry name" value="hydantase"/>
    <property type="match status" value="1"/>
</dbReference>
<feature type="binding site" evidence="7">
    <location>
        <position position="99"/>
    </location>
    <ligand>
        <name>Zn(2+)</name>
        <dbReference type="ChEBI" id="CHEBI:29105"/>
        <label>1</label>
    </ligand>
</feature>
<dbReference type="GO" id="GO:0046872">
    <property type="term" value="F:metal ion binding"/>
    <property type="evidence" value="ECO:0007669"/>
    <property type="project" value="UniProtKB-KW"/>
</dbReference>
<dbReference type="AlphaFoldDB" id="A0A840AY38"/>
<dbReference type="PANTHER" id="PTHR32494:SF19">
    <property type="entry name" value="ALLANTOATE DEIMINASE-RELATED"/>
    <property type="match status" value="1"/>
</dbReference>
<comment type="cofactor">
    <cofactor evidence="1">
        <name>Mn(2+)</name>
        <dbReference type="ChEBI" id="CHEBI:29035"/>
    </cofactor>
</comment>
<feature type="binding site" evidence="8">
    <location>
        <position position="281"/>
    </location>
    <ligand>
        <name>allantoate</name>
        <dbReference type="ChEBI" id="CHEBI:17536"/>
    </ligand>
</feature>
<protein>
    <submittedName>
        <fullName evidence="10">Allantoate deiminase</fullName>
        <ecNumber evidence="10">3.5.3.9</ecNumber>
    </submittedName>
</protein>
<dbReference type="PROSITE" id="PS00758">
    <property type="entry name" value="ARGE_DAPE_CPG2_1"/>
    <property type="match status" value="1"/>
</dbReference>
<comment type="similarity">
    <text evidence="2">Belongs to the peptidase M20 family.</text>
</comment>
<sequence length="415" mass="42745">MSGSEQGEAARAEASLAMARLDRLAAFTDEPGRITRLAFSPALKAANAELLGWMRAAGMEARIDAAGNVVGRYEGERPDARAILLGSHLDTVRNGGRYDGALGVIAALAVVERLAARGTRLSHAVEIIAFADEEGTRYGGTILGSWAVAGRLPTDWRSRVDAEGVGAEAAVRAFGLDPDTVGTASRAGSPPAAYLELHIEQGPQLEAAETPLGVVTAIAGATRLLVTIDGAAGHAGTVPMALRRDALVAASECVLAVNRLARTSRCVGTVGHLRVAPDAVNVIPGRVQFSIDVRSAADADRAALLGEIRAAFETIAAAHRVALAWTVTSETAAVACAPHLIEAAAATLAEMGLPRQLLASGAGHDGIAMSTITPIAMLFLRCAGGISHDPAEAVDARDVEHGIEALARLTIRLAG</sequence>
<feature type="binding site" evidence="7">
    <location>
        <position position="88"/>
    </location>
    <ligand>
        <name>Zn(2+)</name>
        <dbReference type="ChEBI" id="CHEBI:29105"/>
        <label>1</label>
    </ligand>
</feature>
<dbReference type="Proteomes" id="UP000553963">
    <property type="component" value="Unassembled WGS sequence"/>
</dbReference>
<keyword evidence="11" id="KW-1185">Reference proteome</keyword>
<comment type="caution">
    <text evidence="10">The sequence shown here is derived from an EMBL/GenBank/DDBJ whole genome shotgun (WGS) entry which is preliminary data.</text>
</comment>
<dbReference type="PIRSF" id="PIRSF001235">
    <property type="entry name" value="Amidase_carbamoylase"/>
    <property type="match status" value="1"/>
</dbReference>
<organism evidence="10 11">
    <name type="scientific">Kaistia hirudinis</name>
    <dbReference type="NCBI Taxonomy" id="1293440"/>
    <lineage>
        <taxon>Bacteria</taxon>
        <taxon>Pseudomonadati</taxon>
        <taxon>Pseudomonadota</taxon>
        <taxon>Alphaproteobacteria</taxon>
        <taxon>Hyphomicrobiales</taxon>
        <taxon>Kaistiaceae</taxon>
        <taxon>Kaistia</taxon>
    </lineage>
</organism>
<dbReference type="InterPro" id="IPR036264">
    <property type="entry name" value="Bact_exopeptidase_dim_dom"/>
</dbReference>
<comment type="subunit">
    <text evidence="3">Homodimer.</text>
</comment>
<keyword evidence="5 10" id="KW-0378">Hydrolase</keyword>
<dbReference type="EMBL" id="JACIDS010000006">
    <property type="protein sequence ID" value="MBB3933395.1"/>
    <property type="molecule type" value="Genomic_DNA"/>
</dbReference>
<dbReference type="Pfam" id="PF01546">
    <property type="entry name" value="Peptidase_M20"/>
    <property type="match status" value="1"/>
</dbReference>
<dbReference type="Gene3D" id="3.30.70.360">
    <property type="match status" value="1"/>
</dbReference>
<dbReference type="RefSeq" id="WP_183401051.1">
    <property type="nucleotide sequence ID" value="NZ_JACIDS010000006.1"/>
</dbReference>
<evidence type="ECO:0000259" key="9">
    <source>
        <dbReference type="Pfam" id="PF07687"/>
    </source>
</evidence>
<dbReference type="InterPro" id="IPR001261">
    <property type="entry name" value="ArgE/DapE_CS"/>
</dbReference>
<evidence type="ECO:0000256" key="4">
    <source>
        <dbReference type="ARBA" id="ARBA00022723"/>
    </source>
</evidence>
<reference evidence="10 11" key="1">
    <citation type="submission" date="2020-08" db="EMBL/GenBank/DDBJ databases">
        <title>Genomic Encyclopedia of Type Strains, Phase IV (KMG-IV): sequencing the most valuable type-strain genomes for metagenomic binning, comparative biology and taxonomic classification.</title>
        <authorList>
            <person name="Goeker M."/>
        </authorList>
    </citation>
    <scope>NUCLEOTIDE SEQUENCE [LARGE SCALE GENOMIC DNA]</scope>
    <source>
        <strain evidence="10 11">DSM 25966</strain>
    </source>
</reference>
<dbReference type="InterPro" id="IPR002933">
    <property type="entry name" value="Peptidase_M20"/>
</dbReference>
<feature type="binding site" evidence="7">
    <location>
        <position position="134"/>
    </location>
    <ligand>
        <name>Zn(2+)</name>
        <dbReference type="ChEBI" id="CHEBI:29105"/>
        <label>2</label>
    </ligand>
</feature>
<feature type="domain" description="Peptidase M20 dimerisation" evidence="9">
    <location>
        <begin position="219"/>
        <end position="317"/>
    </location>
</feature>
<dbReference type="SUPFAM" id="SSF55031">
    <property type="entry name" value="Bacterial exopeptidase dimerisation domain"/>
    <property type="match status" value="1"/>
</dbReference>
<dbReference type="EC" id="3.5.3.9" evidence="10"/>
<keyword evidence="7" id="KW-0862">Zinc</keyword>
<dbReference type="PANTHER" id="PTHR32494">
    <property type="entry name" value="ALLANTOATE DEIMINASE-RELATED"/>
    <property type="match status" value="1"/>
</dbReference>
<evidence type="ECO:0000256" key="6">
    <source>
        <dbReference type="ARBA" id="ARBA00023211"/>
    </source>
</evidence>
<evidence type="ECO:0000256" key="5">
    <source>
        <dbReference type="ARBA" id="ARBA00022801"/>
    </source>
</evidence>
<proteinExistence type="inferred from homology"/>
<accession>A0A840AY38</accession>
<dbReference type="Gene3D" id="3.40.630.10">
    <property type="entry name" value="Zn peptidases"/>
    <property type="match status" value="1"/>
</dbReference>
<dbReference type="CDD" id="cd03884">
    <property type="entry name" value="M20_bAS"/>
    <property type="match status" value="1"/>
</dbReference>
<evidence type="ECO:0000256" key="2">
    <source>
        <dbReference type="ARBA" id="ARBA00006153"/>
    </source>
</evidence>
<keyword evidence="4 7" id="KW-0479">Metal-binding</keyword>
<evidence type="ECO:0000256" key="7">
    <source>
        <dbReference type="PIRSR" id="PIRSR001235-1"/>
    </source>
</evidence>
<dbReference type="InterPro" id="IPR011650">
    <property type="entry name" value="Peptidase_M20_dimer"/>
</dbReference>
<dbReference type="NCBIfam" id="NF006775">
    <property type="entry name" value="PRK09290.2-5"/>
    <property type="match status" value="1"/>
</dbReference>
<feature type="binding site" evidence="8">
    <location>
        <position position="223"/>
    </location>
    <ligand>
        <name>allantoate</name>
        <dbReference type="ChEBI" id="CHEBI:17536"/>
    </ligand>
</feature>
<feature type="binding site" evidence="7">
    <location>
        <position position="198"/>
    </location>
    <ligand>
        <name>Zn(2+)</name>
        <dbReference type="ChEBI" id="CHEBI:29105"/>
        <label>1</label>
    </ligand>
</feature>
<feature type="binding site" evidence="7">
    <location>
        <position position="99"/>
    </location>
    <ligand>
        <name>Zn(2+)</name>
        <dbReference type="ChEBI" id="CHEBI:29105"/>
        <label>2</label>
    </ligand>
</feature>
<name>A0A840AY38_9HYPH</name>
<dbReference type="InterPro" id="IPR010158">
    <property type="entry name" value="Amidase_Cbmase"/>
</dbReference>
<feature type="binding site" evidence="8">
    <location>
        <position position="294"/>
    </location>
    <ligand>
        <name>allantoate</name>
        <dbReference type="ChEBI" id="CHEBI:17536"/>
    </ligand>
</feature>
<keyword evidence="6" id="KW-0464">Manganese</keyword>
<dbReference type="SUPFAM" id="SSF53187">
    <property type="entry name" value="Zn-dependent exopeptidases"/>
    <property type="match status" value="1"/>
</dbReference>
<evidence type="ECO:0000256" key="3">
    <source>
        <dbReference type="ARBA" id="ARBA00011738"/>
    </source>
</evidence>
<comment type="cofactor">
    <cofactor evidence="7">
        <name>Zn(2+)</name>
        <dbReference type="ChEBI" id="CHEBI:29105"/>
    </cofactor>
    <text evidence="7">Binds 2 Zn(2+) ions per subunit.</text>
</comment>
<evidence type="ECO:0000313" key="11">
    <source>
        <dbReference type="Proteomes" id="UP000553963"/>
    </source>
</evidence>
<evidence type="ECO:0000256" key="8">
    <source>
        <dbReference type="PIRSR" id="PIRSR001235-2"/>
    </source>
</evidence>
<gene>
    <name evidence="10" type="ORF">GGR25_004468</name>
</gene>
<evidence type="ECO:0000313" key="10">
    <source>
        <dbReference type="EMBL" id="MBB3933395.1"/>
    </source>
</evidence>
<feature type="binding site" evidence="7">
    <location>
        <position position="388"/>
    </location>
    <ligand>
        <name>Zn(2+)</name>
        <dbReference type="ChEBI" id="CHEBI:29105"/>
        <label>2</label>
    </ligand>
</feature>